<evidence type="ECO:0000259" key="2">
    <source>
        <dbReference type="SMART" id="SM00922"/>
    </source>
</evidence>
<dbReference type="SFLD" id="SFLDG00179">
    <property type="entry name" value="mandelate_racemase"/>
    <property type="match status" value="1"/>
</dbReference>
<reference evidence="3 4" key="1">
    <citation type="submission" date="2017-05" db="EMBL/GenBank/DDBJ databases">
        <authorList>
            <person name="Varghese N."/>
            <person name="Submissions S."/>
        </authorList>
    </citation>
    <scope>NUCLEOTIDE SEQUENCE [LARGE SCALE GENOMIC DNA]</scope>
    <source>
        <strain evidence="3 4">DSM 21194</strain>
    </source>
</reference>
<keyword evidence="1" id="KW-0456">Lyase</keyword>
<proteinExistence type="predicted"/>
<dbReference type="Gene3D" id="3.20.20.120">
    <property type="entry name" value="Enolase-like C-terminal domain"/>
    <property type="match status" value="1"/>
</dbReference>
<dbReference type="SFLD" id="SFLDS00001">
    <property type="entry name" value="Enolase"/>
    <property type="match status" value="1"/>
</dbReference>
<dbReference type="PANTHER" id="PTHR48080:SF2">
    <property type="entry name" value="D-GALACTONATE DEHYDRATASE"/>
    <property type="match status" value="1"/>
</dbReference>
<accession>A0A521DHQ1</accession>
<dbReference type="RefSeq" id="WP_185958378.1">
    <property type="nucleotide sequence ID" value="NZ_FXTH01000010.1"/>
</dbReference>
<dbReference type="SMART" id="SM00922">
    <property type="entry name" value="MR_MLE"/>
    <property type="match status" value="1"/>
</dbReference>
<dbReference type="PROSITE" id="PS51318">
    <property type="entry name" value="TAT"/>
    <property type="match status" value="1"/>
</dbReference>
<dbReference type="InterPro" id="IPR034593">
    <property type="entry name" value="DgoD-like"/>
</dbReference>
<evidence type="ECO:0000313" key="4">
    <source>
        <dbReference type="Proteomes" id="UP000317593"/>
    </source>
</evidence>
<keyword evidence="4" id="KW-1185">Reference proteome</keyword>
<dbReference type="InterPro" id="IPR036849">
    <property type="entry name" value="Enolase-like_C_sf"/>
</dbReference>
<dbReference type="InterPro" id="IPR019546">
    <property type="entry name" value="TAT_signal_bac_arc"/>
</dbReference>
<dbReference type="AlphaFoldDB" id="A0A521DHQ1"/>
<dbReference type="InterPro" id="IPR029065">
    <property type="entry name" value="Enolase_C-like"/>
</dbReference>
<dbReference type="Pfam" id="PF02746">
    <property type="entry name" value="MR_MLE_N"/>
    <property type="match status" value="1"/>
</dbReference>
<gene>
    <name evidence="3" type="ORF">SAMN06265218_11087</name>
</gene>
<dbReference type="CDD" id="cd03316">
    <property type="entry name" value="MR_like"/>
    <property type="match status" value="1"/>
</dbReference>
<protein>
    <submittedName>
        <fullName evidence="3">Tat (Twin-arginine translocation) pathway signal sequence</fullName>
    </submittedName>
</protein>
<feature type="domain" description="Mandelate racemase/muconate lactonizing enzyme C-terminal" evidence="2">
    <location>
        <begin position="179"/>
        <end position="326"/>
    </location>
</feature>
<dbReference type="InterPro" id="IPR013342">
    <property type="entry name" value="Mandelate_racemase_C"/>
</dbReference>
<dbReference type="Pfam" id="PF13378">
    <property type="entry name" value="MR_MLE_C"/>
    <property type="match status" value="1"/>
</dbReference>
<dbReference type="InterPro" id="IPR006311">
    <property type="entry name" value="TAT_signal"/>
</dbReference>
<dbReference type="SUPFAM" id="SSF51604">
    <property type="entry name" value="Enolase C-terminal domain-like"/>
    <property type="match status" value="1"/>
</dbReference>
<evidence type="ECO:0000256" key="1">
    <source>
        <dbReference type="ARBA" id="ARBA00023239"/>
    </source>
</evidence>
<dbReference type="PANTHER" id="PTHR48080">
    <property type="entry name" value="D-GALACTONATE DEHYDRATASE-RELATED"/>
    <property type="match status" value="1"/>
</dbReference>
<dbReference type="Gene3D" id="3.30.390.10">
    <property type="entry name" value="Enolase-like, N-terminal domain"/>
    <property type="match status" value="1"/>
</dbReference>
<evidence type="ECO:0000313" key="3">
    <source>
        <dbReference type="EMBL" id="SMO71239.1"/>
    </source>
</evidence>
<dbReference type="GO" id="GO:0016829">
    <property type="term" value="F:lyase activity"/>
    <property type="evidence" value="ECO:0007669"/>
    <property type="project" value="UniProtKB-KW"/>
</dbReference>
<name>A0A521DHQ1_9BACT</name>
<organism evidence="3 4">
    <name type="scientific">Fodinibius sediminis</name>
    <dbReference type="NCBI Taxonomy" id="1214077"/>
    <lineage>
        <taxon>Bacteria</taxon>
        <taxon>Pseudomonadati</taxon>
        <taxon>Balneolota</taxon>
        <taxon>Balneolia</taxon>
        <taxon>Balneolales</taxon>
        <taxon>Balneolaceae</taxon>
        <taxon>Fodinibius</taxon>
    </lineage>
</organism>
<sequence length="476" mass="52658">MSDRKSNDTEYQGKSRRDFLKKAGMGGLGLGSLMMRPLEEQVGHLASNINRNSAPSELEITDLRIAEVDGIPFRVPLVRIDTNQGISGYGEVRDGGAKEYALMLKSRILGHNPCNVEKLLGIIEQFRGEGRQAGGVAAVEMALWDIAGKAYGVPVYQMLGGKYRDKIQLYADTAGAKDPHEFARRMKKTRVDQGYKALKMDIGIELLSQTPGTLVNSGAHIPKGDSRLQSQYSGTPGEYGQIDHPFTRIQITEKGLELMEEYVRVMRDTIGYEIPLGIDHFGHFGVNEAIKIARMLEPYTIAYAEDLVAWKWTNLWKEITDATTTPTQTGEDIGTWEGCKPLIDKRAVDIIHPDPGSTGVLGTKKIGDYAQANGVAMNLHFAGSPIGFMASVHVAAATQNFNTLEHHSVGVDRWYDMYDGDPAMIFDDGYATVPEKPGLGVELNMDVVKDSLIEDAGFFEPTPEWNEVRSWDRLWS</sequence>
<dbReference type="Proteomes" id="UP000317593">
    <property type="component" value="Unassembled WGS sequence"/>
</dbReference>
<dbReference type="NCBIfam" id="TIGR01409">
    <property type="entry name" value="TAT_signal_seq"/>
    <property type="match status" value="1"/>
</dbReference>
<dbReference type="InterPro" id="IPR013341">
    <property type="entry name" value="Mandelate_racemase_N_dom"/>
</dbReference>
<dbReference type="SUPFAM" id="SSF54826">
    <property type="entry name" value="Enolase N-terminal domain-like"/>
    <property type="match status" value="1"/>
</dbReference>
<dbReference type="EMBL" id="FXTH01000010">
    <property type="protein sequence ID" value="SMO71239.1"/>
    <property type="molecule type" value="Genomic_DNA"/>
</dbReference>
<dbReference type="InterPro" id="IPR029017">
    <property type="entry name" value="Enolase-like_N"/>
</dbReference>